<keyword evidence="4" id="KW-1185">Reference proteome</keyword>
<reference evidence="3 4" key="1">
    <citation type="submission" date="2020-08" db="EMBL/GenBank/DDBJ databases">
        <title>Genomic Encyclopedia of Type Strains, Phase IV (KMG-IV): sequencing the most valuable type-strain genomes for metagenomic binning, comparative biology and taxonomic classification.</title>
        <authorList>
            <person name="Goeker M."/>
        </authorList>
    </citation>
    <scope>NUCLEOTIDE SEQUENCE [LARGE SCALE GENOMIC DNA]</scope>
    <source>
        <strain evidence="3 4">DSM 103737</strain>
    </source>
</reference>
<evidence type="ECO:0000313" key="4">
    <source>
        <dbReference type="Proteomes" id="UP000577362"/>
    </source>
</evidence>
<dbReference type="RefSeq" id="WP_019401438.1">
    <property type="nucleotide sequence ID" value="NZ_JACIEN010000001.1"/>
</dbReference>
<name>A0A840C0Q4_9HYPH</name>
<proteinExistence type="predicted"/>
<dbReference type="PANTHER" id="PTHR36919">
    <property type="entry name" value="BLR1215 PROTEIN"/>
    <property type="match status" value="1"/>
</dbReference>
<sequence>MKHAARSLGTTVASLAGLIGLSLAAPAASAQEVNGQWLTQGGKARVNIAGCGAKLCGTIVWLREPNDEAGQPKRDERNVDASKRNRPLIGVPVLLGMAREDSGRWKGEIYNAEDGKTYTAFLTPVSATEVKVEGCVMGGLICKEQRWTRAR</sequence>
<gene>
    <name evidence="3" type="ORF">GGR16_001572</name>
</gene>
<evidence type="ECO:0000313" key="3">
    <source>
        <dbReference type="EMBL" id="MBB4016566.1"/>
    </source>
</evidence>
<dbReference type="EMBL" id="JACIEN010000001">
    <property type="protein sequence ID" value="MBB4016566.1"/>
    <property type="molecule type" value="Genomic_DNA"/>
</dbReference>
<dbReference type="Pfam" id="PF09917">
    <property type="entry name" value="DUF2147"/>
    <property type="match status" value="1"/>
</dbReference>
<keyword evidence="1" id="KW-0732">Signal</keyword>
<comment type="caution">
    <text evidence="3">The sequence shown here is derived from an EMBL/GenBank/DDBJ whole genome shotgun (WGS) entry which is preliminary data.</text>
</comment>
<dbReference type="AlphaFoldDB" id="A0A840C0Q4"/>
<dbReference type="PANTHER" id="PTHR36919:SF2">
    <property type="entry name" value="BLL6627 PROTEIN"/>
    <property type="match status" value="1"/>
</dbReference>
<feature type="chain" id="PRO_5032383795" evidence="1">
    <location>
        <begin position="31"/>
        <end position="151"/>
    </location>
</feature>
<dbReference type="Gene3D" id="2.40.128.520">
    <property type="match status" value="1"/>
</dbReference>
<organism evidence="3 4">
    <name type="scientific">Chelatococcus caeni</name>
    <dbReference type="NCBI Taxonomy" id="1348468"/>
    <lineage>
        <taxon>Bacteria</taxon>
        <taxon>Pseudomonadati</taxon>
        <taxon>Pseudomonadota</taxon>
        <taxon>Alphaproteobacteria</taxon>
        <taxon>Hyphomicrobiales</taxon>
        <taxon>Chelatococcaceae</taxon>
        <taxon>Chelatococcus</taxon>
    </lineage>
</organism>
<dbReference type="InterPro" id="IPR019223">
    <property type="entry name" value="DUF2147"/>
</dbReference>
<protein>
    <submittedName>
        <fullName evidence="3">Uncharacterized protein (DUF2147 family)</fullName>
    </submittedName>
</protein>
<accession>A0A840C0Q4</accession>
<evidence type="ECO:0000256" key="1">
    <source>
        <dbReference type="SAM" id="SignalP"/>
    </source>
</evidence>
<dbReference type="Proteomes" id="UP000577362">
    <property type="component" value="Unassembled WGS sequence"/>
</dbReference>
<feature type="domain" description="DUF2147" evidence="2">
    <location>
        <begin position="35"/>
        <end position="149"/>
    </location>
</feature>
<evidence type="ECO:0000259" key="2">
    <source>
        <dbReference type="Pfam" id="PF09917"/>
    </source>
</evidence>
<feature type="signal peptide" evidence="1">
    <location>
        <begin position="1"/>
        <end position="30"/>
    </location>
</feature>